<dbReference type="GO" id="GO:1990281">
    <property type="term" value="C:efflux pump complex"/>
    <property type="evidence" value="ECO:0007669"/>
    <property type="project" value="TreeGrafter"/>
</dbReference>
<dbReference type="Gene3D" id="2.40.50.100">
    <property type="match status" value="1"/>
</dbReference>
<evidence type="ECO:0000256" key="1">
    <source>
        <dbReference type="ARBA" id="ARBA00009477"/>
    </source>
</evidence>
<dbReference type="PANTHER" id="PTHR30469:SF33">
    <property type="entry name" value="SLR1207 PROTEIN"/>
    <property type="match status" value="1"/>
</dbReference>
<dbReference type="SUPFAM" id="SSF111369">
    <property type="entry name" value="HlyD-like secretion proteins"/>
    <property type="match status" value="1"/>
</dbReference>
<proteinExistence type="inferred from homology"/>
<dbReference type="GO" id="GO:0019898">
    <property type="term" value="C:extrinsic component of membrane"/>
    <property type="evidence" value="ECO:0007669"/>
    <property type="project" value="InterPro"/>
</dbReference>
<name>A0A9D1J6X8_9BACT</name>
<dbReference type="Pfam" id="PF25917">
    <property type="entry name" value="BSH_RND"/>
    <property type="match status" value="1"/>
</dbReference>
<dbReference type="GO" id="GO:0015562">
    <property type="term" value="F:efflux transmembrane transporter activity"/>
    <property type="evidence" value="ECO:0007669"/>
    <property type="project" value="TreeGrafter"/>
</dbReference>
<evidence type="ECO:0000313" key="7">
    <source>
        <dbReference type="Proteomes" id="UP000886744"/>
    </source>
</evidence>
<dbReference type="InterPro" id="IPR006143">
    <property type="entry name" value="RND_pump_MFP"/>
</dbReference>
<feature type="domain" description="Multidrug resistance protein MdtA-like barrel-sandwich hybrid" evidence="4">
    <location>
        <begin position="62"/>
        <end position="208"/>
    </location>
</feature>
<comment type="similarity">
    <text evidence="1">Belongs to the membrane fusion protein (MFP) (TC 8.A.1) family.</text>
</comment>
<dbReference type="EMBL" id="DVHI01000074">
    <property type="protein sequence ID" value="HIR63038.1"/>
    <property type="molecule type" value="Genomic_DNA"/>
</dbReference>
<comment type="caution">
    <text evidence="6">The sequence shown here is derived from an EMBL/GenBank/DDBJ whole genome shotgun (WGS) entry which is preliminary data.</text>
</comment>
<dbReference type="InterPro" id="IPR058625">
    <property type="entry name" value="MdtA-like_BSH"/>
</dbReference>
<dbReference type="Gene3D" id="2.40.30.170">
    <property type="match status" value="1"/>
</dbReference>
<reference evidence="6" key="2">
    <citation type="journal article" date="2021" name="PeerJ">
        <title>Extensive microbial diversity within the chicken gut microbiome revealed by metagenomics and culture.</title>
        <authorList>
            <person name="Gilroy R."/>
            <person name="Ravi A."/>
            <person name="Getino M."/>
            <person name="Pursley I."/>
            <person name="Horton D.L."/>
            <person name="Alikhan N.F."/>
            <person name="Baker D."/>
            <person name="Gharbi K."/>
            <person name="Hall N."/>
            <person name="Watson M."/>
            <person name="Adriaenssens E.M."/>
            <person name="Foster-Nyarko E."/>
            <person name="Jarju S."/>
            <person name="Secka A."/>
            <person name="Antonio M."/>
            <person name="Oren A."/>
            <person name="Chaudhuri R.R."/>
            <person name="La Ragione R."/>
            <person name="Hildebrand F."/>
            <person name="Pallen M.J."/>
        </authorList>
    </citation>
    <scope>NUCLEOTIDE SEQUENCE</scope>
    <source>
        <strain evidence="6">ChiHjej13B12-12457</strain>
    </source>
</reference>
<organism evidence="6 7">
    <name type="scientific">Candidatus Coprenecus avistercoris</name>
    <dbReference type="NCBI Taxonomy" id="2840730"/>
    <lineage>
        <taxon>Bacteria</taxon>
        <taxon>Pseudomonadati</taxon>
        <taxon>Bacteroidota</taxon>
        <taxon>Bacteroidia</taxon>
        <taxon>Bacteroidales</taxon>
        <taxon>Rikenellaceae</taxon>
        <taxon>Rikenellaceae incertae sedis</taxon>
        <taxon>Candidatus Coprenecus</taxon>
    </lineage>
</organism>
<evidence type="ECO:0000256" key="2">
    <source>
        <dbReference type="ARBA" id="ARBA00023054"/>
    </source>
</evidence>
<evidence type="ECO:0000259" key="5">
    <source>
        <dbReference type="Pfam" id="PF25990"/>
    </source>
</evidence>
<dbReference type="InterPro" id="IPR030190">
    <property type="entry name" value="MacA_alpha-hairpin_sf"/>
</dbReference>
<dbReference type="AlphaFoldDB" id="A0A9D1J6X8"/>
<reference evidence="6" key="1">
    <citation type="submission" date="2020-10" db="EMBL/GenBank/DDBJ databases">
        <authorList>
            <person name="Gilroy R."/>
        </authorList>
    </citation>
    <scope>NUCLEOTIDE SEQUENCE</scope>
    <source>
        <strain evidence="6">ChiHjej13B12-12457</strain>
    </source>
</reference>
<dbReference type="PANTHER" id="PTHR30469">
    <property type="entry name" value="MULTIDRUG RESISTANCE PROTEIN MDTA"/>
    <property type="match status" value="1"/>
</dbReference>
<keyword evidence="2 3" id="KW-0175">Coiled coil</keyword>
<dbReference type="Gene3D" id="6.10.140.1990">
    <property type="match status" value="1"/>
</dbReference>
<sequence>MKKKKNKALRNILAAVAVILAAAIIYAVLGQENGEPVTVAVPSTGTIVERIPANGKIHPVTEVKISPDVSGEIIELNVEEGDRVSRGDLVIKIKQDVYISLRDRAAATLNATRAQYQQQKASFTQAEQNYMRNKQLYGQKAISLQEFQASTAEYEMAREQLNAAEYNIESAVASLDEAEENLTKTVIYSPIDGIVSSLSVEKGERVVGTSQMAGTEMLRIADFDMMEVLVDVNENDIIRITKGDTADIEVDAYPGRTFKGVVTQIANSAKNLGSTTAALTDVTNFEVKVRILRESYADLLTSDPIPFRPGMSASVEIETERKDGVTKIPLQAVTPDGCVFVLDRQSLTVRKVAVTTGIQDIGNIEVISGLGAADTVEIVTGPYSTISRILEDGMEVRPQTDNDYTKDNEQ</sequence>
<dbReference type="GO" id="GO:1990195">
    <property type="term" value="C:macrolide transmembrane transporter complex"/>
    <property type="evidence" value="ECO:0007669"/>
    <property type="project" value="InterPro"/>
</dbReference>
<dbReference type="Pfam" id="PF25990">
    <property type="entry name" value="Beta-barrel_YknX"/>
    <property type="match status" value="1"/>
</dbReference>
<feature type="domain" description="YknX-like beta-barrel" evidence="5">
    <location>
        <begin position="227"/>
        <end position="294"/>
    </location>
</feature>
<evidence type="ECO:0000256" key="3">
    <source>
        <dbReference type="SAM" id="Coils"/>
    </source>
</evidence>
<dbReference type="InterPro" id="IPR058636">
    <property type="entry name" value="Beta-barrel_YknX"/>
</dbReference>
<dbReference type="Gene3D" id="2.40.420.20">
    <property type="match status" value="1"/>
</dbReference>
<gene>
    <name evidence="6" type="ORF">IAC94_05905</name>
</gene>
<accession>A0A9D1J6X8</accession>
<evidence type="ECO:0000259" key="4">
    <source>
        <dbReference type="Pfam" id="PF25917"/>
    </source>
</evidence>
<dbReference type="Proteomes" id="UP000886744">
    <property type="component" value="Unassembled WGS sequence"/>
</dbReference>
<evidence type="ECO:0000313" key="6">
    <source>
        <dbReference type="EMBL" id="HIR63038.1"/>
    </source>
</evidence>
<protein>
    <submittedName>
        <fullName evidence="6">Efflux RND transporter periplasmic adaptor subunit</fullName>
    </submittedName>
</protein>
<feature type="coiled-coil region" evidence="3">
    <location>
        <begin position="109"/>
        <end position="181"/>
    </location>
</feature>
<dbReference type="NCBIfam" id="TIGR01730">
    <property type="entry name" value="RND_mfp"/>
    <property type="match status" value="1"/>
</dbReference>
<dbReference type="GO" id="GO:0030313">
    <property type="term" value="C:cell envelope"/>
    <property type="evidence" value="ECO:0007669"/>
    <property type="project" value="UniProtKB-SubCell"/>
</dbReference>
<dbReference type="GO" id="GO:1990961">
    <property type="term" value="P:xenobiotic detoxification by transmembrane export across the plasma membrane"/>
    <property type="evidence" value="ECO:0007669"/>
    <property type="project" value="InterPro"/>
</dbReference>